<dbReference type="FunFam" id="3.40.50.720:FF:000033">
    <property type="entry name" value="Adenylyltransferase and sulfurtransferase MOCS3"/>
    <property type="match status" value="1"/>
</dbReference>
<dbReference type="CDD" id="cd00757">
    <property type="entry name" value="ThiF_MoeB_HesA_family"/>
    <property type="match status" value="1"/>
</dbReference>
<evidence type="ECO:0000259" key="13">
    <source>
        <dbReference type="Pfam" id="PF00899"/>
    </source>
</evidence>
<dbReference type="Proteomes" id="UP000239406">
    <property type="component" value="Unassembled WGS sequence"/>
</dbReference>
<evidence type="ECO:0000256" key="7">
    <source>
        <dbReference type="ARBA" id="ARBA00063809"/>
    </source>
</evidence>
<dbReference type="PANTHER" id="PTHR10953">
    <property type="entry name" value="UBIQUITIN-ACTIVATING ENZYME E1"/>
    <property type="match status" value="1"/>
</dbReference>
<dbReference type="GO" id="GO:0061605">
    <property type="term" value="F:molybdopterin-synthase adenylyltransferase activity"/>
    <property type="evidence" value="ECO:0007669"/>
    <property type="project" value="UniProtKB-EC"/>
</dbReference>
<keyword evidence="15" id="KW-0548">Nucleotidyltransferase</keyword>
<evidence type="ECO:0000256" key="11">
    <source>
        <dbReference type="ARBA" id="ARBA00075328"/>
    </source>
</evidence>
<dbReference type="EMBL" id="SLXF01000007">
    <property type="protein sequence ID" value="TCP06369.1"/>
    <property type="molecule type" value="Genomic_DNA"/>
</dbReference>
<comment type="subunit">
    <text evidence="7">Homodimer. Forms a stable heterotetrameric complex of 2 MoeB and 2 MoaD during adenylation of MoaD.</text>
</comment>
<gene>
    <name evidence="14" type="ORF">C1702_02975</name>
    <name evidence="15" type="ORF">EV676_107240</name>
</gene>
<comment type="catalytic activity">
    <reaction evidence="5">
        <text>[molybdopterin-synthase sulfur-carrier protein]-C-terminal Gly-Gly + ATP + H(+) = [molybdopterin-synthase sulfur-carrier protein]-C-terminal Gly-Gly-AMP + diphosphate</text>
        <dbReference type="Rhea" id="RHEA:43616"/>
        <dbReference type="Rhea" id="RHEA-COMP:12159"/>
        <dbReference type="Rhea" id="RHEA-COMP:12202"/>
        <dbReference type="ChEBI" id="CHEBI:15378"/>
        <dbReference type="ChEBI" id="CHEBI:30616"/>
        <dbReference type="ChEBI" id="CHEBI:33019"/>
        <dbReference type="ChEBI" id="CHEBI:90618"/>
        <dbReference type="ChEBI" id="CHEBI:90778"/>
        <dbReference type="EC" id="2.7.7.80"/>
    </reaction>
</comment>
<evidence type="ECO:0000256" key="12">
    <source>
        <dbReference type="ARBA" id="ARBA00078531"/>
    </source>
</evidence>
<evidence type="ECO:0000313" key="17">
    <source>
        <dbReference type="Proteomes" id="UP000294772"/>
    </source>
</evidence>
<dbReference type="Proteomes" id="UP000294772">
    <property type="component" value="Unassembled WGS sequence"/>
</dbReference>
<keyword evidence="16" id="KW-1185">Reference proteome</keyword>
<dbReference type="AlphaFoldDB" id="A0A2S5T8X0"/>
<evidence type="ECO:0000256" key="1">
    <source>
        <dbReference type="ARBA" id="ARBA00009919"/>
    </source>
</evidence>
<dbReference type="Gene3D" id="3.40.50.720">
    <property type="entry name" value="NAD(P)-binding Rossmann-like Domain"/>
    <property type="match status" value="1"/>
</dbReference>
<evidence type="ECO:0000256" key="8">
    <source>
        <dbReference type="ARBA" id="ARBA00066884"/>
    </source>
</evidence>
<dbReference type="PANTHER" id="PTHR10953:SF240">
    <property type="entry name" value="SULFUR CARRIER PROTEIN THIS ADENYLYLTRANSFERASE"/>
    <property type="match status" value="1"/>
</dbReference>
<evidence type="ECO:0000256" key="4">
    <source>
        <dbReference type="ARBA" id="ARBA00022840"/>
    </source>
</evidence>
<dbReference type="InterPro" id="IPR000594">
    <property type="entry name" value="ThiF_NAD_FAD-bd"/>
</dbReference>
<dbReference type="GO" id="GO:0008641">
    <property type="term" value="F:ubiquitin-like modifier activating enzyme activity"/>
    <property type="evidence" value="ECO:0007669"/>
    <property type="project" value="InterPro"/>
</dbReference>
<keyword evidence="3" id="KW-0547">Nucleotide-binding</keyword>
<evidence type="ECO:0000313" key="15">
    <source>
        <dbReference type="EMBL" id="TCP06369.1"/>
    </source>
</evidence>
<feature type="domain" description="THIF-type NAD/FAD binding fold" evidence="13">
    <location>
        <begin position="9"/>
        <end position="245"/>
    </location>
</feature>
<name>A0A2S5T8X0_9BURK</name>
<comment type="similarity">
    <text evidence="1">Belongs to the HesA/MoeB/ThiF family.</text>
</comment>
<dbReference type="GO" id="GO:0005524">
    <property type="term" value="F:ATP binding"/>
    <property type="evidence" value="ECO:0007669"/>
    <property type="project" value="UniProtKB-KW"/>
</dbReference>
<dbReference type="EMBL" id="PSNY01000002">
    <property type="protein sequence ID" value="PPE71396.1"/>
    <property type="molecule type" value="Genomic_DNA"/>
</dbReference>
<evidence type="ECO:0000313" key="14">
    <source>
        <dbReference type="EMBL" id="PPE71396.1"/>
    </source>
</evidence>
<evidence type="ECO:0000256" key="5">
    <source>
        <dbReference type="ARBA" id="ARBA00052218"/>
    </source>
</evidence>
<evidence type="ECO:0000256" key="9">
    <source>
        <dbReference type="ARBA" id="ARBA00073635"/>
    </source>
</evidence>
<accession>A0A2S5T8X0</accession>
<dbReference type="RefSeq" id="WP_104356184.1">
    <property type="nucleotide sequence ID" value="NZ_CALFFA010000013.1"/>
</dbReference>
<evidence type="ECO:0000256" key="6">
    <source>
        <dbReference type="ARBA" id="ARBA00055169"/>
    </source>
</evidence>
<dbReference type="Pfam" id="PF00899">
    <property type="entry name" value="ThiF"/>
    <property type="match status" value="1"/>
</dbReference>
<comment type="caution">
    <text evidence="14">The sequence shown here is derived from an EMBL/GenBank/DDBJ whole genome shotgun (WGS) entry which is preliminary data.</text>
</comment>
<dbReference type="GO" id="GO:0008146">
    <property type="term" value="F:sulfotransferase activity"/>
    <property type="evidence" value="ECO:0007669"/>
    <property type="project" value="TreeGrafter"/>
</dbReference>
<dbReference type="OrthoDB" id="9804286at2"/>
<dbReference type="InterPro" id="IPR035985">
    <property type="entry name" value="Ubiquitin-activating_enz"/>
</dbReference>
<evidence type="ECO:0000313" key="16">
    <source>
        <dbReference type="Proteomes" id="UP000239406"/>
    </source>
</evidence>
<comment type="function">
    <text evidence="6">Catalyzes the adenylation by ATP of the carboxyl group of the C-terminal glycine of sulfur carrier protein MoaD.</text>
</comment>
<dbReference type="GO" id="GO:0004792">
    <property type="term" value="F:thiosulfate-cyanide sulfurtransferase activity"/>
    <property type="evidence" value="ECO:0007669"/>
    <property type="project" value="TreeGrafter"/>
</dbReference>
<proteinExistence type="inferred from homology"/>
<dbReference type="InterPro" id="IPR045886">
    <property type="entry name" value="ThiF/MoeB/HesA"/>
</dbReference>
<keyword evidence="2" id="KW-0808">Transferase</keyword>
<evidence type="ECO:0000256" key="10">
    <source>
        <dbReference type="ARBA" id="ARBA00075110"/>
    </source>
</evidence>
<dbReference type="NCBIfam" id="NF004281">
    <property type="entry name" value="PRK05690.1"/>
    <property type="match status" value="1"/>
</dbReference>
<protein>
    <recommendedName>
        <fullName evidence="9">Molybdopterin-synthase adenylyltransferase</fullName>
        <ecNumber evidence="8">2.7.7.80</ecNumber>
    </recommendedName>
    <alternativeName>
        <fullName evidence="12">MoaD protein adenylase</fullName>
    </alternativeName>
    <alternativeName>
        <fullName evidence="10">Molybdopterin-converting factor subunit 1 adenylase</fullName>
    </alternativeName>
    <alternativeName>
        <fullName evidence="11">Sulfur carrier protein MoaD adenylyltransferase</fullName>
    </alternativeName>
</protein>
<dbReference type="GO" id="GO:0005829">
    <property type="term" value="C:cytosol"/>
    <property type="evidence" value="ECO:0007669"/>
    <property type="project" value="TreeGrafter"/>
</dbReference>
<sequence>MNDEQLLRYSRHLLLDDLGVEGQERILAGHALVVGAGGLGSPVAYYLATAGVGRLTLVDHDEVDLTNLQRQIIHDMSRLGRPKAESAATTIAAINPDVRVRPVVRRADEALLSELVAEADVVLDCTDNFATRQAINRACVQHRKPLVAGAAIRFDGQVSVYDTRQPQAPCYACVFPPDQQVDEVRCATMGVFAPLVGIIGTVQAAEALKLLAGVGSSLAGRLQMLDARSMEWSEIRIGRHAGCSVCAAWRETPHLVTTS</sequence>
<reference evidence="14 16" key="1">
    <citation type="submission" date="2018-02" db="EMBL/GenBank/DDBJ databases">
        <title>Reclassifiation of [Polyangium] brachysporum DSM 7029 as Guopingzhaonella breviflexa gen. nov., sp. nov., a member of the family Comamonadaceae.</title>
        <authorList>
            <person name="Tang B."/>
        </authorList>
    </citation>
    <scope>NUCLEOTIDE SEQUENCE [LARGE SCALE GENOMIC DNA]</scope>
    <source>
        <strain evidence="14 16">DSM 15344</strain>
    </source>
</reference>
<evidence type="ECO:0000256" key="3">
    <source>
        <dbReference type="ARBA" id="ARBA00022741"/>
    </source>
</evidence>
<organism evidence="14 16">
    <name type="scientific">Caldimonas thermodepolymerans</name>
    <dbReference type="NCBI Taxonomy" id="215580"/>
    <lineage>
        <taxon>Bacteria</taxon>
        <taxon>Pseudomonadati</taxon>
        <taxon>Pseudomonadota</taxon>
        <taxon>Betaproteobacteria</taxon>
        <taxon>Burkholderiales</taxon>
        <taxon>Sphaerotilaceae</taxon>
        <taxon>Caldimonas</taxon>
    </lineage>
</organism>
<reference evidence="15 17" key="2">
    <citation type="submission" date="2019-03" db="EMBL/GenBank/DDBJ databases">
        <title>Genomic Encyclopedia of Type Strains, Phase IV (KMG-IV): sequencing the most valuable type-strain genomes for metagenomic binning, comparative biology and taxonomic classification.</title>
        <authorList>
            <person name="Goeker M."/>
        </authorList>
    </citation>
    <scope>NUCLEOTIDE SEQUENCE [LARGE SCALE GENOMIC DNA]</scope>
    <source>
        <strain evidence="15 17">DSM 15264</strain>
    </source>
</reference>
<dbReference type="SUPFAM" id="SSF69572">
    <property type="entry name" value="Activating enzymes of the ubiquitin-like proteins"/>
    <property type="match status" value="1"/>
</dbReference>
<dbReference type="EC" id="2.7.7.80" evidence="8"/>
<evidence type="ECO:0000256" key="2">
    <source>
        <dbReference type="ARBA" id="ARBA00022679"/>
    </source>
</evidence>
<keyword evidence="4" id="KW-0067">ATP-binding</keyword>